<evidence type="ECO:0000259" key="13">
    <source>
        <dbReference type="PROSITE" id="PS50850"/>
    </source>
</evidence>
<proteinExistence type="inferred from homology"/>
<sequence length="521" mass="57757">MSILKLVEDRPTPRAVYNWRIYLLAAVASCTSCMIGYDSAFIGTTLSLASFKSEFGFNEMSSATQDLISANIVSCYQAGAFFGAFFAYPIGHFWGRRIGLLSAGLVFTLGAGIMLGANSDRGLGLLYGGRVLAGLGVGAGSNITPIYISELAPPAIRGRLVGVYELGWQIGGLVGFWINFGVDETMAPSHKQWLIPFAVQLIPSGMLLIGGYFIRESPRWLFGRGRREHAIKNLCWIRQLPEDDIYMIEEIGAIDQALDEQRRSIGIGFWKPFKAAGTNKKVMWLPLSSNRSVSGGTNTSLFTTGIFGVVKTVVTFIWLLWLIDHVGRRNLLLIGAAGGSVCLWIVGAYIKIAQPENNTSDSLSGGGIAAMFFFYLWTVFYTPTWNGTPWVLNSEMFDPNMRSLAQACAAASNWFWNFLISRFTPQMFSSMGYAVYFFFASLMILSIIFVYFLIPETKGVPLESMDQLFDIKPVWRAHGQMLAQLRENEERFRNDVEAAGIDVGKVRPEQVEDNAVEPKYA</sequence>
<feature type="transmembrane region" description="Helical" evidence="12">
    <location>
        <begin position="21"/>
        <end position="48"/>
    </location>
</feature>
<dbReference type="Gene3D" id="1.20.1250.20">
    <property type="entry name" value="MFS general substrate transporter like domains"/>
    <property type="match status" value="2"/>
</dbReference>
<evidence type="ECO:0000256" key="10">
    <source>
        <dbReference type="ARBA" id="ARBA00038682"/>
    </source>
</evidence>
<evidence type="ECO:0000313" key="14">
    <source>
        <dbReference type="EMBL" id="KAJ5283942.1"/>
    </source>
</evidence>
<dbReference type="InterPro" id="IPR050360">
    <property type="entry name" value="MFS_Sugar_Transporters"/>
</dbReference>
<keyword evidence="6" id="KW-0672">Quinate metabolism</keyword>
<dbReference type="SUPFAM" id="SSF103473">
    <property type="entry name" value="MFS general substrate transporter"/>
    <property type="match status" value="1"/>
</dbReference>
<feature type="transmembrane region" description="Helical" evidence="12">
    <location>
        <begin position="125"/>
        <end position="148"/>
    </location>
</feature>
<evidence type="ECO:0000256" key="12">
    <source>
        <dbReference type="SAM" id="Phobius"/>
    </source>
</evidence>
<feature type="transmembrane region" description="Helical" evidence="12">
    <location>
        <begin position="193"/>
        <end position="214"/>
    </location>
</feature>
<evidence type="ECO:0000256" key="7">
    <source>
        <dbReference type="ARBA" id="ARBA00022989"/>
    </source>
</evidence>
<keyword evidence="7 12" id="KW-1133">Transmembrane helix</keyword>
<evidence type="ECO:0000313" key="15">
    <source>
        <dbReference type="Proteomes" id="UP001220256"/>
    </source>
</evidence>
<name>A0ABQ8WYX2_PENCH</name>
<organism evidence="14 15">
    <name type="scientific">Penicillium chrysogenum</name>
    <name type="common">Penicillium notatum</name>
    <dbReference type="NCBI Taxonomy" id="5076"/>
    <lineage>
        <taxon>Eukaryota</taxon>
        <taxon>Fungi</taxon>
        <taxon>Dikarya</taxon>
        <taxon>Ascomycota</taxon>
        <taxon>Pezizomycotina</taxon>
        <taxon>Eurotiomycetes</taxon>
        <taxon>Eurotiomycetidae</taxon>
        <taxon>Eurotiales</taxon>
        <taxon>Aspergillaceae</taxon>
        <taxon>Penicillium</taxon>
        <taxon>Penicillium chrysogenum species complex</taxon>
    </lineage>
</organism>
<feature type="transmembrane region" description="Helical" evidence="12">
    <location>
        <begin position="301"/>
        <end position="323"/>
    </location>
</feature>
<keyword evidence="15" id="KW-1185">Reference proteome</keyword>
<feature type="transmembrane region" description="Helical" evidence="12">
    <location>
        <begin position="160"/>
        <end position="181"/>
    </location>
</feature>
<feature type="transmembrane region" description="Helical" evidence="12">
    <location>
        <begin position="329"/>
        <end position="350"/>
    </location>
</feature>
<dbReference type="PROSITE" id="PS50850">
    <property type="entry name" value="MFS"/>
    <property type="match status" value="1"/>
</dbReference>
<dbReference type="PROSITE" id="PS00216">
    <property type="entry name" value="SUGAR_TRANSPORT_1"/>
    <property type="match status" value="1"/>
</dbReference>
<keyword evidence="4 12" id="KW-0812">Transmembrane</keyword>
<feature type="domain" description="Major facilitator superfamily (MFS) profile" evidence="13">
    <location>
        <begin position="24"/>
        <end position="458"/>
    </location>
</feature>
<dbReference type="InterPro" id="IPR003663">
    <property type="entry name" value="Sugar/inositol_transpt"/>
</dbReference>
<dbReference type="PANTHER" id="PTHR48022:SF34">
    <property type="entry name" value="MAJOR FACILITATOR SUPERFAMILY (MFS) PROFILE DOMAIN-CONTAINING PROTEIN-RELATED"/>
    <property type="match status" value="1"/>
</dbReference>
<dbReference type="InterPro" id="IPR005828">
    <property type="entry name" value="MFS_sugar_transport-like"/>
</dbReference>
<keyword evidence="3" id="KW-0813">Transport</keyword>
<keyword evidence="5" id="KW-0832">Ubl conjugation</keyword>
<evidence type="ECO:0000256" key="1">
    <source>
        <dbReference type="ARBA" id="ARBA00004651"/>
    </source>
</evidence>
<dbReference type="Proteomes" id="UP001220256">
    <property type="component" value="Unassembled WGS sequence"/>
</dbReference>
<evidence type="ECO:0000256" key="11">
    <source>
        <dbReference type="ARBA" id="ARBA00043213"/>
    </source>
</evidence>
<comment type="subunit">
    <text evidence="10">Interacts with creB.</text>
</comment>
<reference evidence="14 15" key="1">
    <citation type="journal article" date="2023" name="IMA Fungus">
        <title>Comparative genomic study of the Penicillium genus elucidates a diverse pangenome and 15 lateral gene transfer events.</title>
        <authorList>
            <person name="Petersen C."/>
            <person name="Sorensen T."/>
            <person name="Nielsen M.R."/>
            <person name="Sondergaard T.E."/>
            <person name="Sorensen J.L."/>
            <person name="Fitzpatrick D.A."/>
            <person name="Frisvad J.C."/>
            <person name="Nielsen K.L."/>
        </authorList>
    </citation>
    <scope>NUCLEOTIDE SEQUENCE [LARGE SCALE GENOMIC DNA]</scope>
    <source>
        <strain evidence="14 15">IBT 3361</strain>
    </source>
</reference>
<evidence type="ECO:0000256" key="8">
    <source>
        <dbReference type="ARBA" id="ARBA00023136"/>
    </source>
</evidence>
<dbReference type="EMBL" id="JAPVEB010000001">
    <property type="protein sequence ID" value="KAJ5283942.1"/>
    <property type="molecule type" value="Genomic_DNA"/>
</dbReference>
<dbReference type="InterPro" id="IPR005829">
    <property type="entry name" value="Sugar_transporter_CS"/>
</dbReference>
<dbReference type="Pfam" id="PF00083">
    <property type="entry name" value="Sugar_tr"/>
    <property type="match status" value="1"/>
</dbReference>
<dbReference type="PROSITE" id="PS00217">
    <property type="entry name" value="SUGAR_TRANSPORT_2"/>
    <property type="match status" value="1"/>
</dbReference>
<dbReference type="InterPro" id="IPR020846">
    <property type="entry name" value="MFS_dom"/>
</dbReference>
<feature type="transmembrane region" description="Helical" evidence="12">
    <location>
        <begin position="100"/>
        <end position="119"/>
    </location>
</feature>
<feature type="transmembrane region" description="Helical" evidence="12">
    <location>
        <begin position="68"/>
        <end position="88"/>
    </location>
</feature>
<dbReference type="PANTHER" id="PTHR48022">
    <property type="entry name" value="PLASTIDIC GLUCOSE TRANSPORTER 4"/>
    <property type="match status" value="1"/>
</dbReference>
<evidence type="ECO:0000256" key="5">
    <source>
        <dbReference type="ARBA" id="ARBA00022843"/>
    </source>
</evidence>
<evidence type="ECO:0000256" key="2">
    <source>
        <dbReference type="ARBA" id="ARBA00010992"/>
    </source>
</evidence>
<dbReference type="PRINTS" id="PR00171">
    <property type="entry name" value="SUGRTRNSPORT"/>
</dbReference>
<gene>
    <name evidence="14" type="ORF">N7505_001922</name>
</gene>
<comment type="subcellular location">
    <subcellularLocation>
        <location evidence="1">Cell membrane</location>
        <topology evidence="1">Multi-pass membrane protein</topology>
    </subcellularLocation>
</comment>
<keyword evidence="8 12" id="KW-0472">Membrane</keyword>
<protein>
    <recommendedName>
        <fullName evidence="11">Quinate transporter</fullName>
    </recommendedName>
</protein>
<dbReference type="InterPro" id="IPR036259">
    <property type="entry name" value="MFS_trans_sf"/>
</dbReference>
<comment type="similarity">
    <text evidence="2">Belongs to the major facilitator superfamily. Sugar transporter (TC 2.A.1.1) family.</text>
</comment>
<feature type="transmembrane region" description="Helical" evidence="12">
    <location>
        <begin position="362"/>
        <end position="383"/>
    </location>
</feature>
<comment type="function">
    <text evidence="9">Integral membrane transporter that imports quinic acid to be catabolized as a carbon source.</text>
</comment>
<evidence type="ECO:0000256" key="6">
    <source>
        <dbReference type="ARBA" id="ARBA00022911"/>
    </source>
</evidence>
<accession>A0ABQ8WYX2</accession>
<feature type="transmembrane region" description="Helical" evidence="12">
    <location>
        <begin position="433"/>
        <end position="454"/>
    </location>
</feature>
<evidence type="ECO:0000256" key="4">
    <source>
        <dbReference type="ARBA" id="ARBA00022692"/>
    </source>
</evidence>
<evidence type="ECO:0000256" key="9">
    <source>
        <dbReference type="ARBA" id="ARBA00037560"/>
    </source>
</evidence>
<evidence type="ECO:0000256" key="3">
    <source>
        <dbReference type="ARBA" id="ARBA00022448"/>
    </source>
</evidence>
<comment type="caution">
    <text evidence="14">The sequence shown here is derived from an EMBL/GenBank/DDBJ whole genome shotgun (WGS) entry which is preliminary data.</text>
</comment>